<comment type="caution">
    <text evidence="2">The sequence shown here is derived from an EMBL/GenBank/DDBJ whole genome shotgun (WGS) entry which is preliminary data.</text>
</comment>
<name>A0A0M8MTP9_9BASI</name>
<dbReference type="RefSeq" id="XP_017991232.1">
    <property type="nucleotide sequence ID" value="XM_018136348.1"/>
</dbReference>
<reference evidence="2 3" key="1">
    <citation type="submission" date="2015-07" db="EMBL/GenBank/DDBJ databases">
        <title>Draft Genome Sequence of Malassezia furfur CBS1878 and Malassezia pachydermatis CBS1879.</title>
        <authorList>
            <person name="Triana S."/>
            <person name="Ohm R."/>
            <person name="Gonzalez A."/>
            <person name="DeCock H."/>
            <person name="Restrepo S."/>
            <person name="Celis A."/>
        </authorList>
    </citation>
    <scope>NUCLEOTIDE SEQUENCE [LARGE SCALE GENOMIC DNA]</scope>
    <source>
        <strain evidence="2 3">CBS 1879</strain>
    </source>
</reference>
<protein>
    <recommendedName>
        <fullName evidence="4">Zinc finger protein 830</fullName>
    </recommendedName>
</protein>
<proteinExistence type="predicted"/>
<evidence type="ECO:0000313" key="3">
    <source>
        <dbReference type="Proteomes" id="UP000037751"/>
    </source>
</evidence>
<dbReference type="OrthoDB" id="77607at2759"/>
<feature type="region of interest" description="Disordered" evidence="1">
    <location>
        <begin position="74"/>
        <end position="127"/>
    </location>
</feature>
<keyword evidence="3" id="KW-1185">Reference proteome</keyword>
<evidence type="ECO:0008006" key="4">
    <source>
        <dbReference type="Google" id="ProtNLM"/>
    </source>
</evidence>
<dbReference type="EMBL" id="LGAV01000005">
    <property type="protein sequence ID" value="KOS13600.1"/>
    <property type="molecule type" value="Genomic_DNA"/>
</dbReference>
<feature type="compositionally biased region" description="Basic and acidic residues" evidence="1">
    <location>
        <begin position="177"/>
        <end position="189"/>
    </location>
</feature>
<accession>A0A0M8MTP9</accession>
<feature type="compositionally biased region" description="Basic and acidic residues" evidence="1">
    <location>
        <begin position="105"/>
        <end position="127"/>
    </location>
</feature>
<evidence type="ECO:0000313" key="2">
    <source>
        <dbReference type="EMBL" id="KOS13600.1"/>
    </source>
</evidence>
<dbReference type="STRING" id="77020.A0A0M8MTP9"/>
<organism evidence="2 3">
    <name type="scientific">Malassezia pachydermatis</name>
    <dbReference type="NCBI Taxonomy" id="77020"/>
    <lineage>
        <taxon>Eukaryota</taxon>
        <taxon>Fungi</taxon>
        <taxon>Dikarya</taxon>
        <taxon>Basidiomycota</taxon>
        <taxon>Ustilaginomycotina</taxon>
        <taxon>Malasseziomycetes</taxon>
        <taxon>Malasseziales</taxon>
        <taxon>Malasseziaceae</taxon>
        <taxon>Malassezia</taxon>
    </lineage>
</organism>
<dbReference type="AlphaFoldDB" id="A0A0M8MTP9"/>
<gene>
    <name evidence="2" type="ORF">Malapachy_1852</name>
</gene>
<evidence type="ECO:0000256" key="1">
    <source>
        <dbReference type="SAM" id="MobiDB-lite"/>
    </source>
</evidence>
<sequence length="235" mass="26753">MVDERTLLRSATAKREAGEGPIRDRWASYHVKTGALRCKACDFTVIKHERLWGPHTLSKSHRDHVRAFLEAEAQTEKAKQGSTEDEMVASSLEDTPSTLVPDSAPLKRKDTESDPTLPHDNKAMDTKRAKVEDNFDLEWAEFQRTVLTPAEQGMLKPSSTTISAEPELFDASQAQELTEKEESEAERRARLDRAAREDILARIEEEQQAQEEGEERVRALRAKFARIKESRNKRV</sequence>
<feature type="region of interest" description="Disordered" evidence="1">
    <location>
        <begin position="151"/>
        <end position="189"/>
    </location>
</feature>
<dbReference type="Proteomes" id="UP000037751">
    <property type="component" value="Unassembled WGS sequence"/>
</dbReference>
<dbReference type="GeneID" id="28728223"/>
<dbReference type="VEuPathDB" id="FungiDB:Malapachy_1852"/>